<accession>A0A1I2UED9</accession>
<dbReference type="AlphaFoldDB" id="A0A1I2UED9"/>
<organism evidence="1 2">
    <name type="scientific">Sporolactobacillus nakayamae</name>
    <dbReference type="NCBI Taxonomy" id="269670"/>
    <lineage>
        <taxon>Bacteria</taxon>
        <taxon>Bacillati</taxon>
        <taxon>Bacillota</taxon>
        <taxon>Bacilli</taxon>
        <taxon>Bacillales</taxon>
        <taxon>Sporolactobacillaceae</taxon>
        <taxon>Sporolactobacillus</taxon>
    </lineage>
</organism>
<dbReference type="RefSeq" id="WP_093673751.1">
    <property type="nucleotide sequence ID" value="NZ_FOOY01000020.1"/>
</dbReference>
<evidence type="ECO:0000313" key="2">
    <source>
        <dbReference type="Proteomes" id="UP000198752"/>
    </source>
</evidence>
<gene>
    <name evidence="1" type="ORF">SAMN02982927_02665</name>
</gene>
<dbReference type="Proteomes" id="UP000198752">
    <property type="component" value="Unassembled WGS sequence"/>
</dbReference>
<evidence type="ECO:0000313" key="1">
    <source>
        <dbReference type="EMBL" id="SFG75398.1"/>
    </source>
</evidence>
<sequence length="103" mass="12025">MNNGKRTFLNACMEAICQCDTSNTHYLFELKTGEHVYRAQPSHLSIYNKDGSLAQLIGMLNPAFIRTYHDYISNHAEHGRIWLHQELQNFLKAFNNKDEEYGF</sequence>
<dbReference type="EMBL" id="FOOY01000020">
    <property type="protein sequence ID" value="SFG75398.1"/>
    <property type="molecule type" value="Genomic_DNA"/>
</dbReference>
<reference evidence="2" key="1">
    <citation type="submission" date="2016-10" db="EMBL/GenBank/DDBJ databases">
        <authorList>
            <person name="Varghese N."/>
            <person name="Submissions S."/>
        </authorList>
    </citation>
    <scope>NUCLEOTIDE SEQUENCE [LARGE SCALE GENOMIC DNA]</scope>
    <source>
        <strain evidence="2">ATCC 700379</strain>
    </source>
</reference>
<name>A0A1I2UED9_9BACL</name>
<protein>
    <submittedName>
        <fullName evidence="1">Uncharacterized protein</fullName>
    </submittedName>
</protein>
<proteinExistence type="predicted"/>
<keyword evidence="2" id="KW-1185">Reference proteome</keyword>